<evidence type="ECO:0000256" key="2">
    <source>
        <dbReference type="ARBA" id="ARBA00023125"/>
    </source>
</evidence>
<feature type="DNA-binding region" description="H-T-H motif" evidence="4">
    <location>
        <begin position="38"/>
        <end position="57"/>
    </location>
</feature>
<keyword evidence="7" id="KW-1185">Reference proteome</keyword>
<organism evidence="6 7">
    <name type="scientific">Glutamicibacter ardleyensis</name>
    <dbReference type="NCBI Taxonomy" id="225894"/>
    <lineage>
        <taxon>Bacteria</taxon>
        <taxon>Bacillati</taxon>
        <taxon>Actinomycetota</taxon>
        <taxon>Actinomycetes</taxon>
        <taxon>Micrococcales</taxon>
        <taxon>Micrococcaceae</taxon>
        <taxon>Glutamicibacter</taxon>
    </lineage>
</organism>
<dbReference type="Proteomes" id="UP000606115">
    <property type="component" value="Unassembled WGS sequence"/>
</dbReference>
<dbReference type="GeneID" id="303305114"/>
<keyword evidence="1" id="KW-0805">Transcription regulation</keyword>
<dbReference type="SUPFAM" id="SSF48498">
    <property type="entry name" value="Tetracyclin repressor-like, C-terminal domain"/>
    <property type="match status" value="1"/>
</dbReference>
<evidence type="ECO:0000256" key="3">
    <source>
        <dbReference type="ARBA" id="ARBA00023163"/>
    </source>
</evidence>
<dbReference type="EMBL" id="BMKX01000007">
    <property type="protein sequence ID" value="GGJ67311.1"/>
    <property type="molecule type" value="Genomic_DNA"/>
</dbReference>
<evidence type="ECO:0000313" key="7">
    <source>
        <dbReference type="Proteomes" id="UP000606115"/>
    </source>
</evidence>
<evidence type="ECO:0000313" key="6">
    <source>
        <dbReference type="EMBL" id="GGJ67311.1"/>
    </source>
</evidence>
<reference evidence="7" key="1">
    <citation type="journal article" date="2019" name="Int. J. Syst. Evol. Microbiol.">
        <title>The Global Catalogue of Microorganisms (GCM) 10K type strain sequencing project: providing services to taxonomists for standard genome sequencing and annotation.</title>
        <authorList>
            <consortium name="The Broad Institute Genomics Platform"/>
            <consortium name="The Broad Institute Genome Sequencing Center for Infectious Disease"/>
            <person name="Wu L."/>
            <person name="Ma J."/>
        </authorList>
    </citation>
    <scope>NUCLEOTIDE SEQUENCE [LARGE SCALE GENOMIC DNA]</scope>
    <source>
        <strain evidence="7">CGMCC 1.3685</strain>
    </source>
</reference>
<evidence type="ECO:0000256" key="1">
    <source>
        <dbReference type="ARBA" id="ARBA00023015"/>
    </source>
</evidence>
<sequence>MNQEIWPVSTRPRSVATHQKVLKATAELLREVGFRGISVERISEYSGVSSATLYKHWPTKNAIVAEAFGLVTSESLQFPTTGDPLTNLVNSTVASLTFRSVQSGRVFFQLLAACSLEPQSAAYIDQFYLAPRREALKPLFARALASGQLAPGLNIEMAIDVVYGAAVFRLMRDADNVAVADIEETVRWSVRGLLAEQP</sequence>
<keyword evidence="2 4" id="KW-0238">DNA-binding</keyword>
<dbReference type="InterPro" id="IPR009057">
    <property type="entry name" value="Homeodomain-like_sf"/>
</dbReference>
<gene>
    <name evidence="6" type="ORF">GCM10007173_27700</name>
</gene>
<proteinExistence type="predicted"/>
<dbReference type="InterPro" id="IPR036271">
    <property type="entry name" value="Tet_transcr_reg_TetR-rel_C_sf"/>
</dbReference>
<dbReference type="InterPro" id="IPR050109">
    <property type="entry name" value="HTH-type_TetR-like_transc_reg"/>
</dbReference>
<comment type="caution">
    <text evidence="6">The sequence shown here is derived from an EMBL/GenBank/DDBJ whole genome shotgun (WGS) entry which is preliminary data.</text>
</comment>
<dbReference type="RefSeq" id="WP_188686332.1">
    <property type="nucleotide sequence ID" value="NZ_BMKX01000007.1"/>
</dbReference>
<dbReference type="InterPro" id="IPR023772">
    <property type="entry name" value="DNA-bd_HTH_TetR-type_CS"/>
</dbReference>
<dbReference type="Pfam" id="PF00440">
    <property type="entry name" value="TetR_N"/>
    <property type="match status" value="1"/>
</dbReference>
<evidence type="ECO:0000256" key="4">
    <source>
        <dbReference type="PROSITE-ProRule" id="PRU00335"/>
    </source>
</evidence>
<feature type="domain" description="HTH tetR-type" evidence="5">
    <location>
        <begin position="15"/>
        <end position="75"/>
    </location>
</feature>
<dbReference type="PROSITE" id="PS01081">
    <property type="entry name" value="HTH_TETR_1"/>
    <property type="match status" value="1"/>
</dbReference>
<evidence type="ECO:0000259" key="5">
    <source>
        <dbReference type="PROSITE" id="PS50977"/>
    </source>
</evidence>
<dbReference type="Pfam" id="PF16859">
    <property type="entry name" value="TetR_C_11"/>
    <property type="match status" value="1"/>
</dbReference>
<name>A0ABQ2DTL9_9MICC</name>
<dbReference type="PANTHER" id="PTHR30055">
    <property type="entry name" value="HTH-TYPE TRANSCRIPTIONAL REGULATOR RUTR"/>
    <property type="match status" value="1"/>
</dbReference>
<dbReference type="InterPro" id="IPR011075">
    <property type="entry name" value="TetR_C"/>
</dbReference>
<dbReference type="SUPFAM" id="SSF46689">
    <property type="entry name" value="Homeodomain-like"/>
    <property type="match status" value="1"/>
</dbReference>
<dbReference type="InterPro" id="IPR001647">
    <property type="entry name" value="HTH_TetR"/>
</dbReference>
<keyword evidence="3" id="KW-0804">Transcription</keyword>
<dbReference type="Gene3D" id="1.10.357.10">
    <property type="entry name" value="Tetracycline Repressor, domain 2"/>
    <property type="match status" value="1"/>
</dbReference>
<protein>
    <recommendedName>
        <fullName evidence="5">HTH tetR-type domain-containing protein</fullName>
    </recommendedName>
</protein>
<dbReference type="PROSITE" id="PS50977">
    <property type="entry name" value="HTH_TETR_2"/>
    <property type="match status" value="1"/>
</dbReference>
<accession>A0ABQ2DTL9</accession>
<dbReference type="PRINTS" id="PR00455">
    <property type="entry name" value="HTHTETR"/>
</dbReference>
<dbReference type="Gene3D" id="1.10.10.60">
    <property type="entry name" value="Homeodomain-like"/>
    <property type="match status" value="1"/>
</dbReference>
<dbReference type="PANTHER" id="PTHR30055:SF148">
    <property type="entry name" value="TETR-FAMILY TRANSCRIPTIONAL REGULATOR"/>
    <property type="match status" value="1"/>
</dbReference>